<dbReference type="RefSeq" id="WP_340331238.1">
    <property type="nucleotide sequence ID" value="NZ_JAZHOF010000008.1"/>
</dbReference>
<sequence>MSIRFDGRVAIVTGAGSGLGRSHALALAERGAKVVVNDLGSAMDGTGMSEAPALAVVDEIRAQGGAAIVNEADVTNADQVTEMVEETIGEWGRVDILVNNAGILRDRTFANMGLDDFRKVVDVHLLGSVICTKAVWPLMREQGYGRVVMTSSSSGLYGNFGQANYAAAKSAMLGLCNALHLEGEKYDIRVNVLSPAAATRMVEGLVEDDVLDQLDPSAVSPGLLYLVSEDAPSRIVLCAGAGSFARYVAFETRGIYLPPDERTPEAIAARFGEISDPTDGQVLNSAFEQTLKFVHHAAGEAQI</sequence>
<feature type="domain" description="Ketoreductase" evidence="4">
    <location>
        <begin position="8"/>
        <end position="199"/>
    </location>
</feature>
<keyword evidence="2" id="KW-0560">Oxidoreductase</keyword>
<dbReference type="GO" id="GO:0016491">
    <property type="term" value="F:oxidoreductase activity"/>
    <property type="evidence" value="ECO:0007669"/>
    <property type="project" value="UniProtKB-KW"/>
</dbReference>
<dbReference type="PRINTS" id="PR00081">
    <property type="entry name" value="GDHRDH"/>
</dbReference>
<evidence type="ECO:0000256" key="3">
    <source>
        <dbReference type="RuleBase" id="RU000363"/>
    </source>
</evidence>
<name>A0AAW9RNM5_9HYPH</name>
<dbReference type="PANTHER" id="PTHR45024:SF2">
    <property type="entry name" value="SCP2 DOMAIN-CONTAINING PROTEIN"/>
    <property type="match status" value="1"/>
</dbReference>
<evidence type="ECO:0000256" key="1">
    <source>
        <dbReference type="ARBA" id="ARBA00006484"/>
    </source>
</evidence>
<dbReference type="PROSITE" id="PS00061">
    <property type="entry name" value="ADH_SHORT"/>
    <property type="match status" value="1"/>
</dbReference>
<dbReference type="InterPro" id="IPR020904">
    <property type="entry name" value="Sc_DH/Rdtase_CS"/>
</dbReference>
<dbReference type="PANTHER" id="PTHR45024">
    <property type="entry name" value="DEHYDROGENASES, SHORT CHAIN"/>
    <property type="match status" value="1"/>
</dbReference>
<dbReference type="EMBL" id="JAZHOF010000008">
    <property type="protein sequence ID" value="MEJ8573535.1"/>
    <property type="molecule type" value="Genomic_DNA"/>
</dbReference>
<dbReference type="Proteomes" id="UP001378188">
    <property type="component" value="Unassembled WGS sequence"/>
</dbReference>
<accession>A0AAW9RNM5</accession>
<comment type="similarity">
    <text evidence="1 3">Belongs to the short-chain dehydrogenases/reductases (SDR) family.</text>
</comment>
<dbReference type="InterPro" id="IPR002347">
    <property type="entry name" value="SDR_fam"/>
</dbReference>
<organism evidence="5 6">
    <name type="scientific">Microbaculum marinum</name>
    <dbReference type="NCBI Taxonomy" id="1764581"/>
    <lineage>
        <taxon>Bacteria</taxon>
        <taxon>Pseudomonadati</taxon>
        <taxon>Pseudomonadota</taxon>
        <taxon>Alphaproteobacteria</taxon>
        <taxon>Hyphomicrobiales</taxon>
        <taxon>Tepidamorphaceae</taxon>
        <taxon>Microbaculum</taxon>
    </lineage>
</organism>
<dbReference type="InterPro" id="IPR051687">
    <property type="entry name" value="Peroxisomal_Beta-Oxidation"/>
</dbReference>
<protein>
    <submittedName>
        <fullName evidence="5">SDR family NAD(P)-dependent oxidoreductase</fullName>
    </submittedName>
</protein>
<keyword evidence="6" id="KW-1185">Reference proteome</keyword>
<evidence type="ECO:0000259" key="4">
    <source>
        <dbReference type="SMART" id="SM00822"/>
    </source>
</evidence>
<dbReference type="Gene3D" id="3.40.50.720">
    <property type="entry name" value="NAD(P)-binding Rossmann-like Domain"/>
    <property type="match status" value="2"/>
</dbReference>
<dbReference type="Pfam" id="PF00106">
    <property type="entry name" value="adh_short"/>
    <property type="match status" value="1"/>
</dbReference>
<dbReference type="AlphaFoldDB" id="A0AAW9RNM5"/>
<dbReference type="InterPro" id="IPR036291">
    <property type="entry name" value="NAD(P)-bd_dom_sf"/>
</dbReference>
<comment type="caution">
    <text evidence="5">The sequence shown here is derived from an EMBL/GenBank/DDBJ whole genome shotgun (WGS) entry which is preliminary data.</text>
</comment>
<evidence type="ECO:0000313" key="5">
    <source>
        <dbReference type="EMBL" id="MEJ8573535.1"/>
    </source>
</evidence>
<gene>
    <name evidence="5" type="ORF">V3328_18745</name>
</gene>
<dbReference type="SMART" id="SM00822">
    <property type="entry name" value="PKS_KR"/>
    <property type="match status" value="1"/>
</dbReference>
<evidence type="ECO:0000256" key="2">
    <source>
        <dbReference type="ARBA" id="ARBA00023002"/>
    </source>
</evidence>
<proteinExistence type="inferred from homology"/>
<reference evidence="5 6" key="1">
    <citation type="submission" date="2024-02" db="EMBL/GenBank/DDBJ databases">
        <title>Genome analysis and characterization of Microbaculum marinisediminis sp. nov., isolated from marine sediment.</title>
        <authorList>
            <person name="Du Z.-J."/>
            <person name="Ye Y.-Q."/>
            <person name="Zhang Z.-R."/>
            <person name="Yuan S.-M."/>
            <person name="Zhang X.-Y."/>
        </authorList>
    </citation>
    <scope>NUCLEOTIDE SEQUENCE [LARGE SCALE GENOMIC DNA]</scope>
    <source>
        <strain evidence="5 6">SDUM1044001</strain>
    </source>
</reference>
<dbReference type="InterPro" id="IPR057326">
    <property type="entry name" value="KR_dom"/>
</dbReference>
<evidence type="ECO:0000313" key="6">
    <source>
        <dbReference type="Proteomes" id="UP001378188"/>
    </source>
</evidence>
<dbReference type="SUPFAM" id="SSF51735">
    <property type="entry name" value="NAD(P)-binding Rossmann-fold domains"/>
    <property type="match status" value="1"/>
</dbReference>
<dbReference type="PRINTS" id="PR00080">
    <property type="entry name" value="SDRFAMILY"/>
</dbReference>